<name>A0ABV2YQB6_9ACTN</name>
<evidence type="ECO:0000313" key="4">
    <source>
        <dbReference type="Proteomes" id="UP001550850"/>
    </source>
</evidence>
<dbReference type="Pfam" id="PF20087">
    <property type="entry name" value="DUF6479"/>
    <property type="match status" value="1"/>
</dbReference>
<comment type="caution">
    <text evidence="3">The sequence shown here is derived from an EMBL/GenBank/DDBJ whole genome shotgun (WGS) entry which is preliminary data.</text>
</comment>
<evidence type="ECO:0000256" key="2">
    <source>
        <dbReference type="SAM" id="Phobius"/>
    </source>
</evidence>
<keyword evidence="4" id="KW-1185">Reference proteome</keyword>
<accession>A0ABV2YQB6</accession>
<evidence type="ECO:0000313" key="3">
    <source>
        <dbReference type="EMBL" id="MEU3557925.1"/>
    </source>
</evidence>
<feature type="compositionally biased region" description="Gly residues" evidence="1">
    <location>
        <begin position="109"/>
        <end position="121"/>
    </location>
</feature>
<sequence>MSYEWVDFALEEGQIGGLAPFILGAIVAAALIGAVVFGWRVRQREPRRPTPEEQPKMPPGGPVREHRSTRDADDVPRTDHDRLTPYQLDPQGTVPSEEEPPRPRWNEGSSGGFGSGGGGHR</sequence>
<keyword evidence="2" id="KW-0812">Transmembrane</keyword>
<feature type="compositionally biased region" description="Basic and acidic residues" evidence="1">
    <location>
        <begin position="44"/>
        <end position="55"/>
    </location>
</feature>
<keyword evidence="2" id="KW-1133">Transmembrane helix</keyword>
<keyword evidence="2" id="KW-0472">Membrane</keyword>
<evidence type="ECO:0000256" key="1">
    <source>
        <dbReference type="SAM" id="MobiDB-lite"/>
    </source>
</evidence>
<dbReference type="InterPro" id="IPR045513">
    <property type="entry name" value="DUF6479"/>
</dbReference>
<feature type="compositionally biased region" description="Basic and acidic residues" evidence="1">
    <location>
        <begin position="63"/>
        <end position="83"/>
    </location>
</feature>
<feature type="region of interest" description="Disordered" evidence="1">
    <location>
        <begin position="44"/>
        <end position="121"/>
    </location>
</feature>
<gene>
    <name evidence="3" type="ORF">AB0E65_27500</name>
</gene>
<reference evidence="3 4" key="1">
    <citation type="submission" date="2024-06" db="EMBL/GenBank/DDBJ databases">
        <title>The Natural Products Discovery Center: Release of the First 8490 Sequenced Strains for Exploring Actinobacteria Biosynthetic Diversity.</title>
        <authorList>
            <person name="Kalkreuter E."/>
            <person name="Kautsar S.A."/>
            <person name="Yang D."/>
            <person name="Bader C.D."/>
            <person name="Teijaro C.N."/>
            <person name="Fluegel L."/>
            <person name="Davis C.M."/>
            <person name="Simpson J.R."/>
            <person name="Lauterbach L."/>
            <person name="Steele A.D."/>
            <person name="Gui C."/>
            <person name="Meng S."/>
            <person name="Li G."/>
            <person name="Viehrig K."/>
            <person name="Ye F."/>
            <person name="Su P."/>
            <person name="Kiefer A.F."/>
            <person name="Nichols A."/>
            <person name="Cepeda A.J."/>
            <person name="Yan W."/>
            <person name="Fan B."/>
            <person name="Jiang Y."/>
            <person name="Adhikari A."/>
            <person name="Zheng C.-J."/>
            <person name="Schuster L."/>
            <person name="Cowan T.M."/>
            <person name="Smanski M.J."/>
            <person name="Chevrette M.G."/>
            <person name="De Carvalho L.P.S."/>
            <person name="Shen B."/>
        </authorList>
    </citation>
    <scope>NUCLEOTIDE SEQUENCE [LARGE SCALE GENOMIC DNA]</scope>
    <source>
        <strain evidence="3 4">NPDC038104</strain>
    </source>
</reference>
<proteinExistence type="predicted"/>
<organism evidence="3 4">
    <name type="scientific">Streptomyces fragilis</name>
    <dbReference type="NCBI Taxonomy" id="67301"/>
    <lineage>
        <taxon>Bacteria</taxon>
        <taxon>Bacillati</taxon>
        <taxon>Actinomycetota</taxon>
        <taxon>Actinomycetes</taxon>
        <taxon>Kitasatosporales</taxon>
        <taxon>Streptomycetaceae</taxon>
        <taxon>Streptomyces</taxon>
    </lineage>
</organism>
<protein>
    <submittedName>
        <fullName evidence="3">DUF6479 family protein</fullName>
    </submittedName>
</protein>
<dbReference type="EMBL" id="JBEZUR010000075">
    <property type="protein sequence ID" value="MEU3557925.1"/>
    <property type="molecule type" value="Genomic_DNA"/>
</dbReference>
<dbReference type="Proteomes" id="UP001550850">
    <property type="component" value="Unassembled WGS sequence"/>
</dbReference>
<feature type="transmembrane region" description="Helical" evidence="2">
    <location>
        <begin position="20"/>
        <end position="39"/>
    </location>
</feature>
<dbReference type="RefSeq" id="WP_108956000.1">
    <property type="nucleotide sequence ID" value="NZ_BEVZ01000006.1"/>
</dbReference>